<dbReference type="GeneID" id="93050868"/>
<dbReference type="AlphaFoldDB" id="A0AAD0AAB8"/>
<dbReference type="RefSeq" id="WP_033510899.1">
    <property type="nucleotide sequence ID" value="NZ_CP017696.1"/>
</dbReference>
<accession>A0AAD0AAB8</accession>
<reference evidence="1 2" key="1">
    <citation type="submission" date="2016-10" db="EMBL/GenBank/DDBJ databases">
        <title>The whole genome sequencing and assembly of B. asteroides DSM 20089 strain.</title>
        <authorList>
            <person name="Lee Y.-J."/>
            <person name="Park M.-K."/>
            <person name="Yi H."/>
            <person name="Bahn Y.-S."/>
            <person name="Kim J.F."/>
            <person name="Lee D.-W."/>
        </authorList>
    </citation>
    <scope>NUCLEOTIDE SEQUENCE [LARGE SCALE GENOMIC DNA]</scope>
    <source>
        <strain evidence="1 2">DSM 20089</strain>
    </source>
</reference>
<protein>
    <submittedName>
        <fullName evidence="1">Uncharacterized protein</fullName>
    </submittedName>
</protein>
<gene>
    <name evidence="1" type="ORF">BA20089_05700</name>
</gene>
<organism evidence="1 2">
    <name type="scientific">Bifidobacterium asteroides DSM 20089</name>
    <dbReference type="NCBI Taxonomy" id="1437594"/>
    <lineage>
        <taxon>Bacteria</taxon>
        <taxon>Bacillati</taxon>
        <taxon>Actinomycetota</taxon>
        <taxon>Actinomycetes</taxon>
        <taxon>Bifidobacteriales</taxon>
        <taxon>Bifidobacteriaceae</taxon>
        <taxon>Bifidobacterium</taxon>
    </lineage>
</organism>
<evidence type="ECO:0000313" key="1">
    <source>
        <dbReference type="EMBL" id="ATO41672.1"/>
    </source>
</evidence>
<dbReference type="Proteomes" id="UP000224056">
    <property type="component" value="Chromosome"/>
</dbReference>
<evidence type="ECO:0000313" key="2">
    <source>
        <dbReference type="Proteomes" id="UP000224056"/>
    </source>
</evidence>
<sequence>MNLLSLMSSASNRAFSVGLAMRSADAQFGFELLVDQYFFAKHVYGPSSRPVRFFSHYVKLVLRLVKNCYMSDLIATANYASVWTLADITVMGLISEKRDESPFQISDHALARAIDVSAPRVSDLFQLQAWVAFFA</sequence>
<dbReference type="EMBL" id="CP017696">
    <property type="protein sequence ID" value="ATO41672.1"/>
    <property type="molecule type" value="Genomic_DNA"/>
</dbReference>
<name>A0AAD0AAB8_9BIFI</name>
<proteinExistence type="predicted"/>